<dbReference type="CDD" id="cd01099">
    <property type="entry name" value="PAN_AP_HGF"/>
    <property type="match status" value="1"/>
</dbReference>
<dbReference type="PANTHER" id="PTHR47327">
    <property type="entry name" value="FI18240P1-RELATED"/>
    <property type="match status" value="1"/>
</dbReference>
<organism evidence="3 4">
    <name type="scientific">Caenorhabditis auriculariae</name>
    <dbReference type="NCBI Taxonomy" id="2777116"/>
    <lineage>
        <taxon>Eukaryota</taxon>
        <taxon>Metazoa</taxon>
        <taxon>Ecdysozoa</taxon>
        <taxon>Nematoda</taxon>
        <taxon>Chromadorea</taxon>
        <taxon>Rhabditida</taxon>
        <taxon>Rhabditina</taxon>
        <taxon>Rhabditomorpha</taxon>
        <taxon>Rhabditoidea</taxon>
        <taxon>Rhabditidae</taxon>
        <taxon>Peloderinae</taxon>
        <taxon>Caenorhabditis</taxon>
    </lineage>
</organism>
<accession>A0A8S1GPK7</accession>
<dbReference type="GO" id="GO:0009653">
    <property type="term" value="P:anatomical structure morphogenesis"/>
    <property type="evidence" value="ECO:0007669"/>
    <property type="project" value="TreeGrafter"/>
</dbReference>
<keyword evidence="4" id="KW-1185">Reference proteome</keyword>
<comment type="caution">
    <text evidence="3">The sequence shown here is derived from an EMBL/GenBank/DDBJ whole genome shotgun (WGS) entry which is preliminary data.</text>
</comment>
<protein>
    <recommendedName>
        <fullName evidence="2">Apple domain-containing protein</fullName>
    </recommendedName>
</protein>
<reference evidence="3" key="1">
    <citation type="submission" date="2020-10" db="EMBL/GenBank/DDBJ databases">
        <authorList>
            <person name="Kikuchi T."/>
        </authorList>
    </citation>
    <scope>NUCLEOTIDE SEQUENCE</scope>
    <source>
        <strain evidence="3">NKZ352</strain>
    </source>
</reference>
<evidence type="ECO:0000256" key="1">
    <source>
        <dbReference type="SAM" id="MobiDB-lite"/>
    </source>
</evidence>
<feature type="compositionally biased region" description="Polar residues" evidence="1">
    <location>
        <begin position="95"/>
        <end position="116"/>
    </location>
</feature>
<gene>
    <name evidence="3" type="ORF">CAUJ_LOCUS1108</name>
</gene>
<dbReference type="Pfam" id="PF00024">
    <property type="entry name" value="PAN_1"/>
    <property type="match status" value="2"/>
</dbReference>
<dbReference type="PROSITE" id="PS50948">
    <property type="entry name" value="PAN"/>
    <property type="match status" value="1"/>
</dbReference>
<feature type="domain" description="Apple" evidence="2">
    <location>
        <begin position="295"/>
        <end position="382"/>
    </location>
</feature>
<dbReference type="Proteomes" id="UP000835052">
    <property type="component" value="Unassembled WGS sequence"/>
</dbReference>
<feature type="region of interest" description="Disordered" evidence="1">
    <location>
        <begin position="95"/>
        <end position="125"/>
    </location>
</feature>
<dbReference type="SUPFAM" id="SSF57414">
    <property type="entry name" value="Hairpin loop containing domain-like"/>
    <property type="match status" value="1"/>
</dbReference>
<evidence type="ECO:0000259" key="2">
    <source>
        <dbReference type="PROSITE" id="PS50948"/>
    </source>
</evidence>
<dbReference type="OrthoDB" id="5814086at2759"/>
<dbReference type="SMART" id="SM00473">
    <property type="entry name" value="PAN_AP"/>
    <property type="match status" value="2"/>
</dbReference>
<dbReference type="InterPro" id="IPR052774">
    <property type="entry name" value="Celegans_DevNeuronal_Protein"/>
</dbReference>
<dbReference type="Gene3D" id="3.50.4.10">
    <property type="entry name" value="Hepatocyte Growth Factor"/>
    <property type="match status" value="1"/>
</dbReference>
<sequence>MHSCRKSVSLDDCQQLCVRYGSRCLTLQYDFYRDNCEVYDVPSPLRVNASGAVFWRRKRSISEAGAAKNDGCVLASLSPTIGTTHMIPSLECLRQNSPQNSEAPRSSEPQSQTQGPQPIKQPPLDLKIRKVKDDSDKYTVVSNTKGTGEDKNPKIRLTRPTNDQEMLSLDPISNFAVEVLPIVPDCPVGEHARIQLIEGVQVDTNPTLMFKVEAPEQCVQSCRTSTVGGAAEVSFLDGSRLPLLCRSAQFDRKSNTCYAFHDAIDPNGYLDYKPNADILYIEKICIPDVVLPLSCDDVFRRIPQHIILGHASEILSVSSEQECVLQCIRSKSIRKTECHSVLHYPDFAAYNCILNVHTRHTKSAYFMPERTLKVDYVELAACASQLSFPQGHAMTSHISHAPMNPFERNDEKPDIGAGSTISEWTEWTSCDDETSTRSRQRLCDGCKEIIQFLPCFSNNNFDLALQKFINEQKRDSEKGNEGIEHPVIAFPSKDEERPEQVEKKSVEFFGPPMNQLSPHQPHMLSSY</sequence>
<feature type="compositionally biased region" description="Basic and acidic residues" evidence="1">
    <location>
        <begin position="492"/>
        <end position="506"/>
    </location>
</feature>
<feature type="compositionally biased region" description="Basic and acidic residues" evidence="1">
    <location>
        <begin position="474"/>
        <end position="484"/>
    </location>
</feature>
<name>A0A8S1GPK7_9PELO</name>
<evidence type="ECO:0000313" key="4">
    <source>
        <dbReference type="Proteomes" id="UP000835052"/>
    </source>
</evidence>
<feature type="region of interest" description="Disordered" evidence="1">
    <location>
        <begin position="474"/>
        <end position="527"/>
    </location>
</feature>
<dbReference type="PANTHER" id="PTHR47327:SF21">
    <property type="entry name" value="APPLE DOMAIN-CONTAINING PROTEIN"/>
    <property type="match status" value="1"/>
</dbReference>
<feature type="compositionally biased region" description="Polar residues" evidence="1">
    <location>
        <begin position="514"/>
        <end position="527"/>
    </location>
</feature>
<dbReference type="AlphaFoldDB" id="A0A8S1GPK7"/>
<dbReference type="EMBL" id="CAJGYM010000002">
    <property type="protein sequence ID" value="CAD6185189.1"/>
    <property type="molecule type" value="Genomic_DNA"/>
</dbReference>
<proteinExistence type="predicted"/>
<evidence type="ECO:0000313" key="3">
    <source>
        <dbReference type="EMBL" id="CAD6185189.1"/>
    </source>
</evidence>
<dbReference type="InterPro" id="IPR003609">
    <property type="entry name" value="Pan_app"/>
</dbReference>